<protein>
    <submittedName>
        <fullName evidence="2">Uncharacterized protein</fullName>
    </submittedName>
</protein>
<accession>A0A4U8ULL6</accession>
<proteinExistence type="predicted"/>
<name>A0A4U8ULL6_STECR</name>
<dbReference type="Proteomes" id="UP000298663">
    <property type="component" value="Unassembled WGS sequence"/>
</dbReference>
<feature type="region of interest" description="Disordered" evidence="1">
    <location>
        <begin position="1"/>
        <end position="32"/>
    </location>
</feature>
<feature type="compositionally biased region" description="Basic residues" evidence="1">
    <location>
        <begin position="1"/>
        <end position="15"/>
    </location>
</feature>
<organism evidence="2 3">
    <name type="scientific">Steinernema carpocapsae</name>
    <name type="common">Entomopathogenic nematode</name>
    <dbReference type="NCBI Taxonomy" id="34508"/>
    <lineage>
        <taxon>Eukaryota</taxon>
        <taxon>Metazoa</taxon>
        <taxon>Ecdysozoa</taxon>
        <taxon>Nematoda</taxon>
        <taxon>Chromadorea</taxon>
        <taxon>Rhabditida</taxon>
        <taxon>Tylenchina</taxon>
        <taxon>Panagrolaimomorpha</taxon>
        <taxon>Strongyloidoidea</taxon>
        <taxon>Steinernematidae</taxon>
        <taxon>Steinernema</taxon>
    </lineage>
</organism>
<comment type="caution">
    <text evidence="2">The sequence shown here is derived from an EMBL/GenBank/DDBJ whole genome shotgun (WGS) entry which is preliminary data.</text>
</comment>
<dbReference type="AlphaFoldDB" id="A0A4U8ULL6"/>
<reference evidence="2 3" key="2">
    <citation type="journal article" date="2019" name="G3 (Bethesda)">
        <title>Hybrid Assembly of the Genome of the Entomopathogenic Nematode Steinernema carpocapsae Identifies the X-Chromosome.</title>
        <authorList>
            <person name="Serra L."/>
            <person name="Macchietto M."/>
            <person name="Macias-Munoz A."/>
            <person name="McGill C.J."/>
            <person name="Rodriguez I.M."/>
            <person name="Rodriguez B."/>
            <person name="Murad R."/>
            <person name="Mortazavi A."/>
        </authorList>
    </citation>
    <scope>NUCLEOTIDE SEQUENCE [LARGE SCALE GENOMIC DNA]</scope>
    <source>
        <strain evidence="2 3">ALL</strain>
    </source>
</reference>
<sequence length="104" mass="12506">MTKIRRKAERRKRRTVQWPSPPPPPSDSDDNTECLWLGASTRAAPTARRRERLRESSFVDFEPACQKRDGQRRWVYYPTDVFRLCLGYNLGREHRSDSKWRRQQ</sequence>
<evidence type="ECO:0000313" key="3">
    <source>
        <dbReference type="Proteomes" id="UP000298663"/>
    </source>
</evidence>
<gene>
    <name evidence="2" type="ORF">L596_001628</name>
</gene>
<evidence type="ECO:0000313" key="2">
    <source>
        <dbReference type="EMBL" id="TMS33950.1"/>
    </source>
</evidence>
<dbReference type="EMBL" id="AZBU02000001">
    <property type="protein sequence ID" value="TMS33950.1"/>
    <property type="molecule type" value="Genomic_DNA"/>
</dbReference>
<reference evidence="2 3" key="1">
    <citation type="journal article" date="2015" name="Genome Biol.">
        <title>Comparative genomics of Steinernema reveals deeply conserved gene regulatory networks.</title>
        <authorList>
            <person name="Dillman A.R."/>
            <person name="Macchietto M."/>
            <person name="Porter C.F."/>
            <person name="Rogers A."/>
            <person name="Williams B."/>
            <person name="Antoshechkin I."/>
            <person name="Lee M.M."/>
            <person name="Goodwin Z."/>
            <person name="Lu X."/>
            <person name="Lewis E.E."/>
            <person name="Goodrich-Blair H."/>
            <person name="Stock S.P."/>
            <person name="Adams B.J."/>
            <person name="Sternberg P.W."/>
            <person name="Mortazavi A."/>
        </authorList>
    </citation>
    <scope>NUCLEOTIDE SEQUENCE [LARGE SCALE GENOMIC DNA]</scope>
    <source>
        <strain evidence="2 3">ALL</strain>
    </source>
</reference>
<keyword evidence="3" id="KW-1185">Reference proteome</keyword>
<evidence type="ECO:0000256" key="1">
    <source>
        <dbReference type="SAM" id="MobiDB-lite"/>
    </source>
</evidence>